<evidence type="ECO:0000313" key="12">
    <source>
        <dbReference type="Proteomes" id="UP001226084"/>
    </source>
</evidence>
<dbReference type="Gene3D" id="2.150.10.10">
    <property type="entry name" value="Serralysin-like metalloprotease, C-terminal"/>
    <property type="match status" value="1"/>
</dbReference>
<proteinExistence type="predicted"/>
<dbReference type="InterPro" id="IPR045584">
    <property type="entry name" value="Pilin-like"/>
</dbReference>
<dbReference type="GO" id="GO:0009279">
    <property type="term" value="C:cell outer membrane"/>
    <property type="evidence" value="ECO:0007669"/>
    <property type="project" value="UniProtKB-SubCell"/>
</dbReference>
<reference evidence="11" key="1">
    <citation type="submission" date="2023-07" db="EMBL/GenBank/DDBJ databases">
        <title>Functional and genomic diversity of the sorghum phyllosphere microbiome.</title>
        <authorList>
            <person name="Shade A."/>
        </authorList>
    </citation>
    <scope>NUCLEOTIDE SEQUENCE</scope>
    <source>
        <strain evidence="11">SORGH_AS_0457</strain>
    </source>
</reference>
<protein>
    <recommendedName>
        <fullName evidence="10">Trimeric autotransporter adhesin YadA-like C-terminal membrane anchor domain-containing protein</fullName>
    </recommendedName>
</protein>
<evidence type="ECO:0000256" key="9">
    <source>
        <dbReference type="SAM" id="SignalP"/>
    </source>
</evidence>
<feature type="chain" id="PRO_5042883381" description="Trimeric autotransporter adhesin YadA-like C-terminal membrane anchor domain-containing protein" evidence="9">
    <location>
        <begin position="19"/>
        <end position="549"/>
    </location>
</feature>
<evidence type="ECO:0000256" key="5">
    <source>
        <dbReference type="ARBA" id="ARBA00022729"/>
    </source>
</evidence>
<accession>A0AAP5AHL7</accession>
<evidence type="ECO:0000256" key="2">
    <source>
        <dbReference type="ARBA" id="ARBA00004442"/>
    </source>
</evidence>
<keyword evidence="6" id="KW-0472">Membrane</keyword>
<dbReference type="GO" id="GO:0009986">
    <property type="term" value="C:cell surface"/>
    <property type="evidence" value="ECO:0007669"/>
    <property type="project" value="UniProtKB-SubCell"/>
</dbReference>
<dbReference type="SUPFAM" id="SSF54523">
    <property type="entry name" value="Pili subunits"/>
    <property type="match status" value="1"/>
</dbReference>
<evidence type="ECO:0000259" key="10">
    <source>
        <dbReference type="Pfam" id="PF03895"/>
    </source>
</evidence>
<evidence type="ECO:0000256" key="6">
    <source>
        <dbReference type="ARBA" id="ARBA00023136"/>
    </source>
</evidence>
<dbReference type="EMBL" id="JAUTAS010000001">
    <property type="protein sequence ID" value="MDQ1107580.1"/>
    <property type="molecule type" value="Genomic_DNA"/>
</dbReference>
<comment type="subcellular location">
    <subcellularLocation>
        <location evidence="2">Cell outer membrane</location>
    </subcellularLocation>
    <subcellularLocation>
        <location evidence="1">Cell surface</location>
    </subcellularLocation>
</comment>
<evidence type="ECO:0000256" key="8">
    <source>
        <dbReference type="SAM" id="MobiDB-lite"/>
    </source>
</evidence>
<feature type="region of interest" description="Disordered" evidence="8">
    <location>
        <begin position="377"/>
        <end position="402"/>
    </location>
</feature>
<gene>
    <name evidence="11" type="ORF">QE424_000739</name>
</gene>
<feature type="region of interest" description="Disordered" evidence="8">
    <location>
        <begin position="20"/>
        <end position="39"/>
    </location>
</feature>
<dbReference type="Gene3D" id="1.20.5.170">
    <property type="match status" value="1"/>
</dbReference>
<dbReference type="Gene3D" id="3.30.1300.30">
    <property type="entry name" value="GSPII I/J protein-like"/>
    <property type="match status" value="1"/>
</dbReference>
<keyword evidence="7" id="KW-0998">Cell outer membrane</keyword>
<evidence type="ECO:0000256" key="4">
    <source>
        <dbReference type="ARBA" id="ARBA00022692"/>
    </source>
</evidence>
<feature type="signal peptide" evidence="9">
    <location>
        <begin position="1"/>
        <end position="18"/>
    </location>
</feature>
<dbReference type="InterPro" id="IPR005594">
    <property type="entry name" value="YadA_C"/>
</dbReference>
<evidence type="ECO:0000313" key="11">
    <source>
        <dbReference type="EMBL" id="MDQ1107580.1"/>
    </source>
</evidence>
<keyword evidence="5 9" id="KW-0732">Signal</keyword>
<evidence type="ECO:0000256" key="1">
    <source>
        <dbReference type="ARBA" id="ARBA00004241"/>
    </source>
</evidence>
<sequence length="549" mass="56157">MHVLYRSLLLMVPGTAFSTALPPPGEADPAPREQSTSEATHSVAFASGLGVGVGVAGVFGRDQVRDRLVYCEAPAVPPAEVPIAPPGWADALWQVNHNHERIARNRLDIDLLRDGVQGVSADLSDVVRFDKDAIVHLRGSRLVALGAGEVSASSAHAVNGAQLFAAEARVAALEYVQRYFKVGSDELSLPAHAGFLATAMGADARAVASGSTAYGSYATALGNNSVALGRAAIVLEGAADGFALGTRSRVLAENGMALGGSTQVWADAHDSVALGFGSIVQRPWEVSVGGQGLRRRITNVLPGIAADDVVSLRQLSDMASVLGTSVNAEGGVRGMRFAVQGKWHGTVAGALDALDYAVSAAHRALDDMGEQVDALAAQDGARPPSSVADAAESITASADTAHAAGPQAAATGTAVAADAHAVEPAAATPPSAAPLPPVDTRAVDDAVQRANAYTDQTLAGIDRRFDRLDQRMNRMAAMSSAQAAMAMNTAGLPTWNRLGAGVGHADGESALAVGYQRVLDRRATTSVSLSGAFSQGGESSVAMGVGIGW</sequence>
<dbReference type="Pfam" id="PF03895">
    <property type="entry name" value="YadA_anchor"/>
    <property type="match status" value="1"/>
</dbReference>
<feature type="domain" description="Trimeric autotransporter adhesin YadA-like C-terminal membrane anchor" evidence="10">
    <location>
        <begin position="497"/>
        <end position="549"/>
    </location>
</feature>
<keyword evidence="4" id="KW-0812">Transmembrane</keyword>
<dbReference type="SUPFAM" id="SSF101967">
    <property type="entry name" value="Adhesin YadA, collagen-binding domain"/>
    <property type="match status" value="1"/>
</dbReference>
<name>A0AAP5AHL7_9GAMM</name>
<evidence type="ECO:0000256" key="3">
    <source>
        <dbReference type="ARBA" id="ARBA00022452"/>
    </source>
</evidence>
<dbReference type="InterPro" id="IPR011049">
    <property type="entry name" value="Serralysin-like_metalloprot_C"/>
</dbReference>
<organism evidence="11 12">
    <name type="scientific">Stenotrophomonas rhizophila</name>
    <dbReference type="NCBI Taxonomy" id="216778"/>
    <lineage>
        <taxon>Bacteria</taxon>
        <taxon>Pseudomonadati</taxon>
        <taxon>Pseudomonadota</taxon>
        <taxon>Gammaproteobacteria</taxon>
        <taxon>Lysobacterales</taxon>
        <taxon>Lysobacteraceae</taxon>
        <taxon>Stenotrophomonas</taxon>
    </lineage>
</organism>
<dbReference type="RefSeq" id="WP_307106323.1">
    <property type="nucleotide sequence ID" value="NZ_JAUTAS010000001.1"/>
</dbReference>
<dbReference type="AlphaFoldDB" id="A0AAP5AHL7"/>
<comment type="caution">
    <text evidence="11">The sequence shown here is derived from an EMBL/GenBank/DDBJ whole genome shotgun (WGS) entry which is preliminary data.</text>
</comment>
<keyword evidence="3" id="KW-1134">Transmembrane beta strand</keyword>
<dbReference type="Proteomes" id="UP001226084">
    <property type="component" value="Unassembled WGS sequence"/>
</dbReference>
<evidence type="ECO:0000256" key="7">
    <source>
        <dbReference type="ARBA" id="ARBA00023237"/>
    </source>
</evidence>